<proteinExistence type="inferred from homology"/>
<dbReference type="InterPro" id="IPR036249">
    <property type="entry name" value="Thioredoxin-like_sf"/>
</dbReference>
<dbReference type="SFLD" id="SFLDS00019">
    <property type="entry name" value="Glutathione_Transferase_(cytos"/>
    <property type="match status" value="1"/>
</dbReference>
<dbReference type="InterPro" id="IPR036282">
    <property type="entry name" value="Glutathione-S-Trfase_C_sf"/>
</dbReference>
<dbReference type="PROSITE" id="PS50405">
    <property type="entry name" value="GST_CTER"/>
    <property type="match status" value="1"/>
</dbReference>
<dbReference type="GeneID" id="28840029"/>
<evidence type="ECO:0000259" key="3">
    <source>
        <dbReference type="PROSITE" id="PS50405"/>
    </source>
</evidence>
<organism evidence="4 5">
    <name type="scientific">Pseudogymnoascus verrucosus</name>
    <dbReference type="NCBI Taxonomy" id="342668"/>
    <lineage>
        <taxon>Eukaryota</taxon>
        <taxon>Fungi</taxon>
        <taxon>Dikarya</taxon>
        <taxon>Ascomycota</taxon>
        <taxon>Pezizomycotina</taxon>
        <taxon>Leotiomycetes</taxon>
        <taxon>Thelebolales</taxon>
        <taxon>Thelebolaceae</taxon>
        <taxon>Pseudogymnoascus</taxon>
    </lineage>
</organism>
<dbReference type="Pfam" id="PF13409">
    <property type="entry name" value="GST_N_2"/>
    <property type="match status" value="1"/>
</dbReference>
<dbReference type="RefSeq" id="XP_018129136.1">
    <property type="nucleotide sequence ID" value="XM_018276084.2"/>
</dbReference>
<sequence>MSDNKPTFHHLNNSQSQRILWLLEELDIEYNLILHTRNPPTHPTAPFQSPPALVAVSPHGTAPLLITGPKDGNRTIPESLAIATYLIRTFDTDDKFGLKDGDWVRDEVITSMACTNLQRATGFIMMLDFGLIRTGEGPMGGVLDGPELRKQLGSLERELVGGPEGGFFMGERPGRADVILEFPMTMVRHRGYLDLGVEFPRLDEWLQRCYDRPAYRRALEKGNGYDMSVFPKVPR</sequence>
<gene>
    <name evidence="4" type="ORF">VE01_06643</name>
</gene>
<dbReference type="PANTHER" id="PTHR44051:SF9">
    <property type="entry name" value="GLUTATHIONE S-TRANSFERASE 1"/>
    <property type="match status" value="1"/>
</dbReference>
<feature type="domain" description="GST C-terminal" evidence="3">
    <location>
        <begin position="101"/>
        <end position="235"/>
    </location>
</feature>
<keyword evidence="5" id="KW-1185">Reference proteome</keyword>
<dbReference type="STRING" id="342668.A0A1B8GHS5"/>
<accession>A0A1B8GHS5</accession>
<evidence type="ECO:0000256" key="1">
    <source>
        <dbReference type="ARBA" id="ARBA00007409"/>
    </source>
</evidence>
<dbReference type="Gene3D" id="1.20.1050.10">
    <property type="match status" value="1"/>
</dbReference>
<name>A0A1B8GHS5_9PEZI</name>
<dbReference type="InterPro" id="IPR004045">
    <property type="entry name" value="Glutathione_S-Trfase_N"/>
</dbReference>
<evidence type="ECO:0000313" key="5">
    <source>
        <dbReference type="Proteomes" id="UP000091956"/>
    </source>
</evidence>
<protein>
    <submittedName>
        <fullName evidence="4">Uncharacterized protein</fullName>
    </submittedName>
</protein>
<evidence type="ECO:0000259" key="2">
    <source>
        <dbReference type="PROSITE" id="PS50404"/>
    </source>
</evidence>
<dbReference type="CDD" id="cd03046">
    <property type="entry name" value="GST_N_GTT1_like"/>
    <property type="match status" value="1"/>
</dbReference>
<dbReference type="InterPro" id="IPR040079">
    <property type="entry name" value="Glutathione_S-Trfase"/>
</dbReference>
<dbReference type="PANTHER" id="PTHR44051">
    <property type="entry name" value="GLUTATHIONE S-TRANSFERASE-RELATED"/>
    <property type="match status" value="1"/>
</dbReference>
<dbReference type="InterPro" id="IPR004046">
    <property type="entry name" value="GST_C"/>
</dbReference>
<dbReference type="SUPFAM" id="SSF47616">
    <property type="entry name" value="GST C-terminal domain-like"/>
    <property type="match status" value="1"/>
</dbReference>
<dbReference type="Pfam" id="PF00043">
    <property type="entry name" value="GST_C"/>
    <property type="match status" value="1"/>
</dbReference>
<dbReference type="Gene3D" id="3.40.30.10">
    <property type="entry name" value="Glutaredoxin"/>
    <property type="match status" value="1"/>
</dbReference>
<comment type="similarity">
    <text evidence="1">Belongs to the GST superfamily.</text>
</comment>
<dbReference type="EMBL" id="KV460236">
    <property type="protein sequence ID" value="OBT95403.1"/>
    <property type="molecule type" value="Genomic_DNA"/>
</dbReference>
<evidence type="ECO:0000313" key="4">
    <source>
        <dbReference type="EMBL" id="OBT95403.1"/>
    </source>
</evidence>
<dbReference type="Proteomes" id="UP000091956">
    <property type="component" value="Unassembled WGS sequence"/>
</dbReference>
<reference evidence="5" key="2">
    <citation type="journal article" date="2018" name="Nat. Commun.">
        <title>Extreme sensitivity to ultraviolet light in the fungal pathogen causing white-nose syndrome of bats.</title>
        <authorList>
            <person name="Palmer J.M."/>
            <person name="Drees K.P."/>
            <person name="Foster J.T."/>
            <person name="Lindner D.L."/>
        </authorList>
    </citation>
    <scope>NUCLEOTIDE SEQUENCE [LARGE SCALE GENOMIC DNA]</scope>
    <source>
        <strain evidence="5">UAMH 10579</strain>
    </source>
</reference>
<feature type="domain" description="GST N-terminal" evidence="2">
    <location>
        <begin position="3"/>
        <end position="94"/>
    </location>
</feature>
<dbReference type="InterPro" id="IPR010987">
    <property type="entry name" value="Glutathione-S-Trfase_C-like"/>
</dbReference>
<reference evidence="4 5" key="1">
    <citation type="submission" date="2016-03" db="EMBL/GenBank/DDBJ databases">
        <title>Comparative genomics of Pseudogymnoascus destructans, the fungus causing white-nose syndrome of bats.</title>
        <authorList>
            <person name="Palmer J.M."/>
            <person name="Drees K.P."/>
            <person name="Foster J.T."/>
            <person name="Lindner D.L."/>
        </authorList>
    </citation>
    <scope>NUCLEOTIDE SEQUENCE [LARGE SCALE GENOMIC DNA]</scope>
    <source>
        <strain evidence="4 5">UAMH 10579</strain>
    </source>
</reference>
<dbReference type="AlphaFoldDB" id="A0A1B8GHS5"/>
<dbReference type="OrthoDB" id="3434209at2759"/>
<dbReference type="PROSITE" id="PS50404">
    <property type="entry name" value="GST_NTER"/>
    <property type="match status" value="1"/>
</dbReference>
<dbReference type="SUPFAM" id="SSF52833">
    <property type="entry name" value="Thioredoxin-like"/>
    <property type="match status" value="1"/>
</dbReference>